<dbReference type="AlphaFoldDB" id="A0A2M4B4F2"/>
<dbReference type="EMBL" id="GGFK01014377">
    <property type="protein sequence ID" value="MBW47698.1"/>
    <property type="molecule type" value="Transcribed_RNA"/>
</dbReference>
<sequence>MLAAFSIAAALALLFIAAVESVDEVIRTLRRVLIFSSLDEPGVPDPVVVADAFWLPLTTGDVVACVVPMVVPVAVLLSGPAVTVLLEVGDEETVPADDVCTEVPECA</sequence>
<protein>
    <submittedName>
        <fullName evidence="2">Putative secreted protein</fullName>
    </submittedName>
</protein>
<proteinExistence type="predicted"/>
<keyword evidence="1" id="KW-0732">Signal</keyword>
<organism evidence="2">
    <name type="scientific">Anopheles triannulatus</name>
    <dbReference type="NCBI Taxonomy" id="58253"/>
    <lineage>
        <taxon>Eukaryota</taxon>
        <taxon>Metazoa</taxon>
        <taxon>Ecdysozoa</taxon>
        <taxon>Arthropoda</taxon>
        <taxon>Hexapoda</taxon>
        <taxon>Insecta</taxon>
        <taxon>Pterygota</taxon>
        <taxon>Neoptera</taxon>
        <taxon>Endopterygota</taxon>
        <taxon>Diptera</taxon>
        <taxon>Nematocera</taxon>
        <taxon>Culicoidea</taxon>
        <taxon>Culicidae</taxon>
        <taxon>Anophelinae</taxon>
        <taxon>Anopheles</taxon>
    </lineage>
</organism>
<reference evidence="2" key="1">
    <citation type="submission" date="2018-01" db="EMBL/GenBank/DDBJ databases">
        <title>An insight into the sialome of Amazonian anophelines.</title>
        <authorList>
            <person name="Ribeiro J.M."/>
            <person name="Scarpassa V."/>
            <person name="Calvo E."/>
        </authorList>
    </citation>
    <scope>NUCLEOTIDE SEQUENCE</scope>
    <source>
        <tissue evidence="2">Salivary glands</tissue>
    </source>
</reference>
<feature type="chain" id="PRO_5014869602" evidence="1">
    <location>
        <begin position="22"/>
        <end position="107"/>
    </location>
</feature>
<evidence type="ECO:0000256" key="1">
    <source>
        <dbReference type="SAM" id="SignalP"/>
    </source>
</evidence>
<name>A0A2M4B4F2_9DIPT</name>
<feature type="signal peptide" evidence="1">
    <location>
        <begin position="1"/>
        <end position="21"/>
    </location>
</feature>
<evidence type="ECO:0000313" key="2">
    <source>
        <dbReference type="EMBL" id="MBW47698.1"/>
    </source>
</evidence>
<accession>A0A2M4B4F2</accession>